<dbReference type="RefSeq" id="WP_115632064.1">
    <property type="nucleotide sequence ID" value="NZ_UIGI01000002.1"/>
</dbReference>
<feature type="domain" description="FRG" evidence="1">
    <location>
        <begin position="24"/>
        <end position="145"/>
    </location>
</feature>
<dbReference type="AlphaFoldDB" id="A0A381KNF5"/>
<dbReference type="Proteomes" id="UP000255528">
    <property type="component" value="Unassembled WGS sequence"/>
</dbReference>
<proteinExistence type="predicted"/>
<evidence type="ECO:0000313" key="3">
    <source>
        <dbReference type="Proteomes" id="UP000255528"/>
    </source>
</evidence>
<accession>A0A381KNF5</accession>
<protein>
    <submittedName>
        <fullName evidence="2">FRG domain</fullName>
    </submittedName>
</protein>
<evidence type="ECO:0000313" key="2">
    <source>
        <dbReference type="EMBL" id="SUY92829.1"/>
    </source>
</evidence>
<organism evidence="2 3">
    <name type="scientific">Buttiauxella agrestis</name>
    <dbReference type="NCBI Taxonomy" id="82977"/>
    <lineage>
        <taxon>Bacteria</taxon>
        <taxon>Pseudomonadati</taxon>
        <taxon>Pseudomonadota</taxon>
        <taxon>Gammaproteobacteria</taxon>
        <taxon>Enterobacterales</taxon>
        <taxon>Enterobacteriaceae</taxon>
        <taxon>Buttiauxella</taxon>
    </lineage>
</organism>
<dbReference type="SMART" id="SM00901">
    <property type="entry name" value="FRG"/>
    <property type="match status" value="1"/>
</dbReference>
<name>A0A381KNF5_9ENTR</name>
<evidence type="ECO:0000259" key="1">
    <source>
        <dbReference type="SMART" id="SM00901"/>
    </source>
</evidence>
<dbReference type="InterPro" id="IPR014966">
    <property type="entry name" value="FRG-dom"/>
</dbReference>
<gene>
    <name evidence="2" type="ORF">NCTC12119_04858</name>
</gene>
<sequence>MLKHEIACVGDLLKIVNEVAKQNNDRQSYFRGQSDASWGIASSLCRLLNDNAIKPHPVEGMPPNFASKISYSRLASELFDSFKDKFVLYSEVNIIKGYELNDIDLHVMAQHYQLPTRVVDLTKNPLISLYFATEENKPDTDVAVFILKDGYSETSSNVFLSKLDHARKKYHDFYQLIRPHMRAGNDESFAEAVKLFKAYKHDLFNLNEELFLCKGEVHPDHAALLYALDVLSAGEIEETLRVIADEDGFNFSQPHSSISIHNSRLQVISPLPINQRIKNQQGLLLFSNIINRPIFEASHFTDNNVISDTDFDSQNFTNENCLKVIIKYKYVSAIRKELERYGITRDFIYPELPNYTAYMKEKILRNYV</sequence>
<dbReference type="Pfam" id="PF08867">
    <property type="entry name" value="FRG"/>
    <property type="match status" value="1"/>
</dbReference>
<dbReference type="EMBL" id="UIGI01000002">
    <property type="protein sequence ID" value="SUY92829.1"/>
    <property type="molecule type" value="Genomic_DNA"/>
</dbReference>
<reference evidence="2 3" key="1">
    <citation type="submission" date="2018-06" db="EMBL/GenBank/DDBJ databases">
        <authorList>
            <consortium name="Pathogen Informatics"/>
            <person name="Doyle S."/>
        </authorList>
    </citation>
    <scope>NUCLEOTIDE SEQUENCE [LARGE SCALE GENOMIC DNA]</scope>
    <source>
        <strain evidence="2 3">NCTC12119</strain>
    </source>
</reference>